<keyword evidence="3" id="KW-1185">Reference proteome</keyword>
<name>A0A9N9LCD7_9HELO</name>
<sequence length="362" mass="41064">MDLPQLSSLTNEEVEDRFWDGLAPIWCENFTDACFWTRGDTLHALVEAAKSVYVPSPASESALSISTPLHSAVSQSHVPILRHLLELGFDPNVMALSNPTRCVTPLMATIISSNRFEREAFDLLCSRANINLELRTPVYEIHILHFAVVKLDLEMLQHVTSRIPLHNASTTALGHTLLHVASMPACRLRIQRNASIIRKIIHETRDTRSFNDHSCFWYVSDQSLPPDTELTEQLLVLRYLWENGVRDIDARDVHGNTALHYLAGCRTLNWPLLDWWLEDTLVQRVWNQSENVYGATPSMLEVAGSEIENGTGGCSFPDDEDCKWQSERAERKEAVWNSILQKVERVESSGPHPLANFYYTST</sequence>
<dbReference type="Gene3D" id="1.25.40.20">
    <property type="entry name" value="Ankyrin repeat-containing domain"/>
    <property type="match status" value="1"/>
</dbReference>
<dbReference type="Proteomes" id="UP000701801">
    <property type="component" value="Unassembled WGS sequence"/>
</dbReference>
<dbReference type="PROSITE" id="PS50088">
    <property type="entry name" value="ANK_REPEAT"/>
    <property type="match status" value="1"/>
</dbReference>
<protein>
    <recommendedName>
        <fullName evidence="4">Ankyrin</fullName>
    </recommendedName>
</protein>
<dbReference type="PROSITE" id="PS50297">
    <property type="entry name" value="ANK_REP_REGION"/>
    <property type="match status" value="1"/>
</dbReference>
<feature type="repeat" description="ANK" evidence="1">
    <location>
        <begin position="64"/>
        <end position="96"/>
    </location>
</feature>
<dbReference type="OrthoDB" id="2980193at2759"/>
<evidence type="ECO:0000313" key="3">
    <source>
        <dbReference type="Proteomes" id="UP000701801"/>
    </source>
</evidence>
<comment type="caution">
    <text evidence="2">The sequence shown here is derived from an EMBL/GenBank/DDBJ whole genome shotgun (WGS) entry which is preliminary data.</text>
</comment>
<dbReference type="InterPro" id="IPR036770">
    <property type="entry name" value="Ankyrin_rpt-contain_sf"/>
</dbReference>
<accession>A0A9N9LCD7</accession>
<proteinExistence type="predicted"/>
<organism evidence="2 3">
    <name type="scientific">Hymenoscyphus albidus</name>
    <dbReference type="NCBI Taxonomy" id="595503"/>
    <lineage>
        <taxon>Eukaryota</taxon>
        <taxon>Fungi</taxon>
        <taxon>Dikarya</taxon>
        <taxon>Ascomycota</taxon>
        <taxon>Pezizomycotina</taxon>
        <taxon>Leotiomycetes</taxon>
        <taxon>Helotiales</taxon>
        <taxon>Helotiaceae</taxon>
        <taxon>Hymenoscyphus</taxon>
    </lineage>
</organism>
<evidence type="ECO:0000256" key="1">
    <source>
        <dbReference type="PROSITE-ProRule" id="PRU00023"/>
    </source>
</evidence>
<evidence type="ECO:0000313" key="2">
    <source>
        <dbReference type="EMBL" id="CAG8972695.1"/>
    </source>
</evidence>
<keyword evidence="1" id="KW-0040">ANK repeat</keyword>
<dbReference type="InterPro" id="IPR002110">
    <property type="entry name" value="Ankyrin_rpt"/>
</dbReference>
<dbReference type="EMBL" id="CAJVRM010000053">
    <property type="protein sequence ID" value="CAG8972695.1"/>
    <property type="molecule type" value="Genomic_DNA"/>
</dbReference>
<evidence type="ECO:0008006" key="4">
    <source>
        <dbReference type="Google" id="ProtNLM"/>
    </source>
</evidence>
<gene>
    <name evidence="2" type="ORF">HYALB_00010927</name>
</gene>
<dbReference type="SUPFAM" id="SSF48403">
    <property type="entry name" value="Ankyrin repeat"/>
    <property type="match status" value="1"/>
</dbReference>
<dbReference type="SMART" id="SM00248">
    <property type="entry name" value="ANK"/>
    <property type="match status" value="2"/>
</dbReference>
<reference evidence="2" key="1">
    <citation type="submission" date="2021-07" db="EMBL/GenBank/DDBJ databases">
        <authorList>
            <person name="Durling M."/>
        </authorList>
    </citation>
    <scope>NUCLEOTIDE SEQUENCE</scope>
</reference>
<dbReference type="Pfam" id="PF13606">
    <property type="entry name" value="Ank_3"/>
    <property type="match status" value="1"/>
</dbReference>
<dbReference type="AlphaFoldDB" id="A0A9N9LCD7"/>